<dbReference type="InterPro" id="IPR045079">
    <property type="entry name" value="Oxoprolinase-like"/>
</dbReference>
<feature type="region of interest" description="Disordered" evidence="1">
    <location>
        <begin position="243"/>
        <end position="268"/>
    </location>
</feature>
<gene>
    <name evidence="3" type="ORF">METZ01_LOCUS192106</name>
</gene>
<dbReference type="Pfam" id="PF02538">
    <property type="entry name" value="Hydantoinase_B"/>
    <property type="match status" value="1"/>
</dbReference>
<dbReference type="EMBL" id="UINC01039990">
    <property type="protein sequence ID" value="SVB39252.1"/>
    <property type="molecule type" value="Genomic_DNA"/>
</dbReference>
<reference evidence="3" key="1">
    <citation type="submission" date="2018-05" db="EMBL/GenBank/DDBJ databases">
        <authorList>
            <person name="Lanie J.A."/>
            <person name="Ng W.-L."/>
            <person name="Kazmierczak K.M."/>
            <person name="Andrzejewski T.M."/>
            <person name="Davidsen T.M."/>
            <person name="Wayne K.J."/>
            <person name="Tettelin H."/>
            <person name="Glass J.I."/>
            <person name="Rusch D."/>
            <person name="Podicherti R."/>
            <person name="Tsui H.-C.T."/>
            <person name="Winkler M.E."/>
        </authorList>
    </citation>
    <scope>NUCLEOTIDE SEQUENCE</scope>
</reference>
<dbReference type="GO" id="GO:0005829">
    <property type="term" value="C:cytosol"/>
    <property type="evidence" value="ECO:0007669"/>
    <property type="project" value="TreeGrafter"/>
</dbReference>
<evidence type="ECO:0000259" key="2">
    <source>
        <dbReference type="Pfam" id="PF02538"/>
    </source>
</evidence>
<organism evidence="3">
    <name type="scientific">marine metagenome</name>
    <dbReference type="NCBI Taxonomy" id="408172"/>
    <lineage>
        <taxon>unclassified sequences</taxon>
        <taxon>metagenomes</taxon>
        <taxon>ecological metagenomes</taxon>
    </lineage>
</organism>
<dbReference type="PANTHER" id="PTHR11365">
    <property type="entry name" value="5-OXOPROLINASE RELATED"/>
    <property type="match status" value="1"/>
</dbReference>
<sequence length="286" mass="30080">TSDQIASNMNSPFASTVSAAIGCVKAALTSPDIPYNAGITRPVTVTAPYGSLLNPKHPAPVRARMTATNRVFNAVMKALAKVVPDKVIATGFDTTTGPYLSHRSDAGYKVYHEIIGGGYGASAHNNGCSGVDGPLGNCSNAPVETLDMDFDYFRVSEYSLIQDSGGGGEFRGGLGVRRRYEILKDDVQYAQYGDRFQFQPEGLFAGEPGSLAYCTIERGGEISQLKSKESAWLQTGDVLTVNTGGGGGYGSPTRRAGDQLDDDVEQGKVSPEAAAAVYGADIEASK</sequence>
<dbReference type="AlphaFoldDB" id="A0A382DMK1"/>
<proteinExistence type="predicted"/>
<accession>A0A382DMK1</accession>
<name>A0A382DMK1_9ZZZZ</name>
<protein>
    <recommendedName>
        <fullName evidence="2">Hydantoinase B/oxoprolinase domain-containing protein</fullName>
    </recommendedName>
</protein>
<evidence type="ECO:0000256" key="1">
    <source>
        <dbReference type="SAM" id="MobiDB-lite"/>
    </source>
</evidence>
<feature type="non-terminal residue" evidence="3">
    <location>
        <position position="1"/>
    </location>
</feature>
<dbReference type="GO" id="GO:0006749">
    <property type="term" value="P:glutathione metabolic process"/>
    <property type="evidence" value="ECO:0007669"/>
    <property type="project" value="TreeGrafter"/>
</dbReference>
<evidence type="ECO:0000313" key="3">
    <source>
        <dbReference type="EMBL" id="SVB39252.1"/>
    </source>
</evidence>
<dbReference type="InterPro" id="IPR003692">
    <property type="entry name" value="Hydantoinase_B"/>
</dbReference>
<dbReference type="PANTHER" id="PTHR11365:SF23">
    <property type="entry name" value="HYPOTHETICAL 5-OXOPROLINASE (EUROFUNG)-RELATED"/>
    <property type="match status" value="1"/>
</dbReference>
<dbReference type="GO" id="GO:0017168">
    <property type="term" value="F:5-oxoprolinase (ATP-hydrolyzing) activity"/>
    <property type="evidence" value="ECO:0007669"/>
    <property type="project" value="TreeGrafter"/>
</dbReference>
<feature type="domain" description="Hydantoinase B/oxoprolinase" evidence="2">
    <location>
        <begin position="1"/>
        <end position="252"/>
    </location>
</feature>